<sequence>MCGLQEHEVVDLNERAEEEKIETEEVMEAIRAIKNGKSAGHDKITPAMIKSMLAKTTEKLTKLYNKAFQEGESPDDSQFRVIVPIHKKGDSSRCENYRGITSISIVVKVYEQITKLGDMERTTNETRNEDKH</sequence>
<evidence type="ECO:0008006" key="3">
    <source>
        <dbReference type="Google" id="ProtNLM"/>
    </source>
</evidence>
<organism evidence="1 2">
    <name type="scientific">Zophobas morio</name>
    <dbReference type="NCBI Taxonomy" id="2755281"/>
    <lineage>
        <taxon>Eukaryota</taxon>
        <taxon>Metazoa</taxon>
        <taxon>Ecdysozoa</taxon>
        <taxon>Arthropoda</taxon>
        <taxon>Hexapoda</taxon>
        <taxon>Insecta</taxon>
        <taxon>Pterygota</taxon>
        <taxon>Neoptera</taxon>
        <taxon>Endopterygota</taxon>
        <taxon>Coleoptera</taxon>
        <taxon>Polyphaga</taxon>
        <taxon>Cucujiformia</taxon>
        <taxon>Tenebrionidae</taxon>
        <taxon>Zophobas</taxon>
    </lineage>
</organism>
<evidence type="ECO:0000313" key="1">
    <source>
        <dbReference type="EMBL" id="KAJ3643115.1"/>
    </source>
</evidence>
<gene>
    <name evidence="1" type="ORF">Zmor_025847</name>
</gene>
<dbReference type="Proteomes" id="UP001168821">
    <property type="component" value="Unassembled WGS sequence"/>
</dbReference>
<dbReference type="EMBL" id="JALNTZ010000008">
    <property type="protein sequence ID" value="KAJ3643115.1"/>
    <property type="molecule type" value="Genomic_DNA"/>
</dbReference>
<name>A0AA38M440_9CUCU</name>
<proteinExistence type="predicted"/>
<accession>A0AA38M440</accession>
<reference evidence="1" key="1">
    <citation type="journal article" date="2023" name="G3 (Bethesda)">
        <title>Whole genome assemblies of Zophobas morio and Tenebrio molitor.</title>
        <authorList>
            <person name="Kaur S."/>
            <person name="Stinson S.A."/>
            <person name="diCenzo G.C."/>
        </authorList>
    </citation>
    <scope>NUCLEOTIDE SEQUENCE</scope>
    <source>
        <strain evidence="1">QUZm001</strain>
    </source>
</reference>
<dbReference type="PANTHER" id="PTHR19446">
    <property type="entry name" value="REVERSE TRANSCRIPTASES"/>
    <property type="match status" value="1"/>
</dbReference>
<protein>
    <recommendedName>
        <fullName evidence="3">Reverse transcriptase domain-containing protein</fullName>
    </recommendedName>
</protein>
<evidence type="ECO:0000313" key="2">
    <source>
        <dbReference type="Proteomes" id="UP001168821"/>
    </source>
</evidence>
<dbReference type="AlphaFoldDB" id="A0AA38M440"/>
<keyword evidence="2" id="KW-1185">Reference proteome</keyword>
<comment type="caution">
    <text evidence="1">The sequence shown here is derived from an EMBL/GenBank/DDBJ whole genome shotgun (WGS) entry which is preliminary data.</text>
</comment>